<keyword evidence="14" id="KW-1185">Reference proteome</keyword>
<accession>A0A8I6RH94</accession>
<keyword evidence="2 10" id="KW-0493">Microtubule</keyword>
<evidence type="ECO:0000256" key="11">
    <source>
        <dbReference type="SAM" id="MobiDB-lite"/>
    </source>
</evidence>
<dbReference type="OrthoDB" id="3176171at2759"/>
<dbReference type="GeneID" id="106663503"/>
<evidence type="ECO:0000256" key="1">
    <source>
        <dbReference type="ARBA" id="ARBA00004245"/>
    </source>
</evidence>
<evidence type="ECO:0000313" key="13">
    <source>
        <dbReference type="EnsemblMetazoa" id="XP_014243867.1"/>
    </source>
</evidence>
<dbReference type="PANTHER" id="PTHR47968">
    <property type="entry name" value="CENTROMERE PROTEIN E"/>
    <property type="match status" value="1"/>
</dbReference>
<dbReference type="SMART" id="SM00129">
    <property type="entry name" value="KISc"/>
    <property type="match status" value="1"/>
</dbReference>
<dbReference type="Proteomes" id="UP000494040">
    <property type="component" value="Unassembled WGS sequence"/>
</dbReference>
<dbReference type="GO" id="GO:0007018">
    <property type="term" value="P:microtubule-based movement"/>
    <property type="evidence" value="ECO:0007669"/>
    <property type="project" value="InterPro"/>
</dbReference>
<dbReference type="InterPro" id="IPR001752">
    <property type="entry name" value="Kinesin_motor_dom"/>
</dbReference>
<dbReference type="GO" id="GO:0008017">
    <property type="term" value="F:microtubule binding"/>
    <property type="evidence" value="ECO:0007669"/>
    <property type="project" value="InterPro"/>
</dbReference>
<dbReference type="SUPFAM" id="SSF52540">
    <property type="entry name" value="P-loop containing nucleoside triphosphate hydrolases"/>
    <property type="match status" value="1"/>
</dbReference>
<dbReference type="PRINTS" id="PR00380">
    <property type="entry name" value="KINESINHEAVY"/>
</dbReference>
<dbReference type="InterPro" id="IPR019821">
    <property type="entry name" value="Kinesin_motor_CS"/>
</dbReference>
<organism evidence="13 14">
    <name type="scientific">Cimex lectularius</name>
    <name type="common">Bed bug</name>
    <name type="synonym">Acanthia lectularia</name>
    <dbReference type="NCBI Taxonomy" id="79782"/>
    <lineage>
        <taxon>Eukaryota</taxon>
        <taxon>Metazoa</taxon>
        <taxon>Ecdysozoa</taxon>
        <taxon>Arthropoda</taxon>
        <taxon>Hexapoda</taxon>
        <taxon>Insecta</taxon>
        <taxon>Pterygota</taxon>
        <taxon>Neoptera</taxon>
        <taxon>Paraneoptera</taxon>
        <taxon>Hemiptera</taxon>
        <taxon>Heteroptera</taxon>
        <taxon>Panheteroptera</taxon>
        <taxon>Cimicomorpha</taxon>
        <taxon>Cimicidae</taxon>
        <taxon>Cimex</taxon>
    </lineage>
</organism>
<dbReference type="InterPro" id="IPR036961">
    <property type="entry name" value="Kinesin_motor_dom_sf"/>
</dbReference>
<evidence type="ECO:0000313" key="14">
    <source>
        <dbReference type="Proteomes" id="UP000494040"/>
    </source>
</evidence>
<dbReference type="EnsemblMetazoa" id="XM_014388381.2">
    <property type="protein sequence ID" value="XP_014243867.1"/>
    <property type="gene ID" value="LOC106663503"/>
</dbReference>
<keyword evidence="7" id="KW-0963">Cytoplasm</keyword>
<keyword evidence="3 9" id="KW-0547">Nucleotide-binding</keyword>
<comment type="similarity">
    <text evidence="8">Belongs to the TRAFAC class myosin-kinesin ATPase superfamily. Kinesin family. KIN-8 subfamily.</text>
</comment>
<dbReference type="OMA" id="NCLKMLC"/>
<dbReference type="Gene3D" id="3.40.850.10">
    <property type="entry name" value="Kinesin motor domain"/>
    <property type="match status" value="1"/>
</dbReference>
<dbReference type="PANTHER" id="PTHR47968:SF65">
    <property type="entry name" value="KINESIN MOTOR DOMAIN-CONTAINING PROTEIN"/>
    <property type="match status" value="1"/>
</dbReference>
<evidence type="ECO:0000256" key="4">
    <source>
        <dbReference type="ARBA" id="ARBA00022840"/>
    </source>
</evidence>
<dbReference type="InterPro" id="IPR027417">
    <property type="entry name" value="P-loop_NTPase"/>
</dbReference>
<dbReference type="GO" id="GO:0003777">
    <property type="term" value="F:microtubule motor activity"/>
    <property type="evidence" value="ECO:0007669"/>
    <property type="project" value="InterPro"/>
</dbReference>
<dbReference type="KEGG" id="clec:106663503"/>
<dbReference type="GO" id="GO:0005874">
    <property type="term" value="C:microtubule"/>
    <property type="evidence" value="ECO:0007669"/>
    <property type="project" value="UniProtKB-KW"/>
</dbReference>
<evidence type="ECO:0000256" key="2">
    <source>
        <dbReference type="ARBA" id="ARBA00022701"/>
    </source>
</evidence>
<keyword evidence="5" id="KW-0175">Coiled coil</keyword>
<evidence type="ECO:0000256" key="5">
    <source>
        <dbReference type="ARBA" id="ARBA00023054"/>
    </source>
</evidence>
<proteinExistence type="inferred from homology"/>
<name>A0A8I6RH94_CIMLE</name>
<evidence type="ECO:0000256" key="10">
    <source>
        <dbReference type="RuleBase" id="RU000394"/>
    </source>
</evidence>
<feature type="compositionally biased region" description="Low complexity" evidence="11">
    <location>
        <begin position="35"/>
        <end position="46"/>
    </location>
</feature>
<dbReference type="RefSeq" id="XP_014243867.1">
    <property type="nucleotide sequence ID" value="XM_014388381.2"/>
</dbReference>
<dbReference type="PROSITE" id="PS50067">
    <property type="entry name" value="KINESIN_MOTOR_2"/>
    <property type="match status" value="1"/>
</dbReference>
<dbReference type="PROSITE" id="PS00411">
    <property type="entry name" value="KINESIN_MOTOR_1"/>
    <property type="match status" value="1"/>
</dbReference>
<dbReference type="FunFam" id="3.40.850.10:FF:000054">
    <property type="entry name" value="Kinesin-like protein"/>
    <property type="match status" value="1"/>
</dbReference>
<dbReference type="InterPro" id="IPR027640">
    <property type="entry name" value="Kinesin-like_fam"/>
</dbReference>
<dbReference type="GO" id="GO:0005524">
    <property type="term" value="F:ATP binding"/>
    <property type="evidence" value="ECO:0007669"/>
    <property type="project" value="UniProtKB-UniRule"/>
</dbReference>
<keyword evidence="4 9" id="KW-0067">ATP-binding</keyword>
<feature type="region of interest" description="Disordered" evidence="11">
    <location>
        <begin position="18"/>
        <end position="50"/>
    </location>
</feature>
<protein>
    <recommendedName>
        <fullName evidence="10">Kinesin-like protein</fullName>
    </recommendedName>
</protein>
<reference evidence="13" key="1">
    <citation type="submission" date="2022-01" db="UniProtKB">
        <authorList>
            <consortium name="EnsemblMetazoa"/>
        </authorList>
    </citation>
    <scope>IDENTIFICATION</scope>
</reference>
<keyword evidence="7" id="KW-0206">Cytoskeleton</keyword>
<evidence type="ECO:0000256" key="3">
    <source>
        <dbReference type="ARBA" id="ARBA00022741"/>
    </source>
</evidence>
<evidence type="ECO:0000259" key="12">
    <source>
        <dbReference type="PROSITE" id="PS50067"/>
    </source>
</evidence>
<evidence type="ECO:0000256" key="6">
    <source>
        <dbReference type="ARBA" id="ARBA00023175"/>
    </source>
</evidence>
<feature type="compositionally biased region" description="Polar residues" evidence="11">
    <location>
        <begin position="250"/>
        <end position="266"/>
    </location>
</feature>
<dbReference type="Pfam" id="PF00225">
    <property type="entry name" value="Kinesin"/>
    <property type="match status" value="1"/>
</dbReference>
<evidence type="ECO:0000256" key="8">
    <source>
        <dbReference type="ARBA" id="ARBA00060769"/>
    </source>
</evidence>
<feature type="binding site" evidence="9">
    <location>
        <begin position="154"/>
        <end position="161"/>
    </location>
    <ligand>
        <name>ATP</name>
        <dbReference type="ChEBI" id="CHEBI:30616"/>
    </ligand>
</feature>
<evidence type="ECO:0000256" key="9">
    <source>
        <dbReference type="PROSITE-ProRule" id="PRU00283"/>
    </source>
</evidence>
<evidence type="ECO:0000256" key="7">
    <source>
        <dbReference type="ARBA" id="ARBA00023212"/>
    </source>
</evidence>
<feature type="region of interest" description="Disordered" evidence="11">
    <location>
        <begin position="250"/>
        <end position="269"/>
    </location>
</feature>
<dbReference type="AlphaFoldDB" id="A0A8I6RH94"/>
<keyword evidence="6 9" id="KW-0505">Motor protein</keyword>
<comment type="subcellular location">
    <subcellularLocation>
        <location evidence="1">Cytoplasm</location>
        <location evidence="1">Cytoskeleton</location>
    </subcellularLocation>
</comment>
<sequence length="775" mass="87844">MKEESKIQQIRKERMISVSPYSVEAKRKHKTLFSQQQNGPNNPTPQDENSKVKVFVRVRPFNEKEHSCGCKRVINVVDNNTLVFDPKETNEPFFFRGVVQKSRDINKRANKDMLFEFDRVFDEEASNEDVFNVTTKEIVKSIFEGYNCSVFAYGATGAGKTFTMLGTEDRPGITFLTIVELLKQVEESNEELNVTLGVSYIEVYNENVRDLLHPNADILQLREEGGRVTISGLVVEKIISSDHLFSLLNTGNQNRSQHPTDSNSESSRSHAVFQVHVRMDYRGTLKLAKLSMIDLAGSERGSSTGCKGIRFKEGSNINKSLLALGNCINALAEGLKHIPYRDSKLTRILKDSLGGNCQTMMIANISPSSSSFEDTYNTLKYATRAKCIKSKITKNVMNETYSIAHYKKLNEELQRRISKLEENAIPEVGQWISKIQSIMEERLKIYKEIIALESQKKLTEWRLGHKAITQSLYDPTINDSQRLNRINASVMQLKARTETVKYRLDEYPPSLAANEEMLNSLTSEINKNTKLSQLLQPMIDLYHRQITIEIQEQSMEHLYKVIRLKDKQEEIYTTTIGRVLPVFKEFYILLRSFGHTNEDISAKYEDIAKSLESIKAVTWNEETEESSDEGNAKSNLRLSLSRLQVIPDILNAGAGGEPYDFNKTITLKENQQPMKSTTFGGGPIKSVMPITKNRTFIKPRLAMNKENVKLPVVGTPLSKLPPYALSSGFKPKSLTKRGFPLRSLPNQSTVLNAKSYVKFKATSTRKVPSISKAVR</sequence>
<feature type="domain" description="Kinesin motor" evidence="12">
    <location>
        <begin position="51"/>
        <end position="388"/>
    </location>
</feature>